<feature type="domain" description="FMN-binding" evidence="2">
    <location>
        <begin position="87"/>
        <end position="168"/>
    </location>
</feature>
<organism evidence="3">
    <name type="scientific">Sheuella amnicola</name>
    <dbReference type="NCBI Taxonomy" id="2707330"/>
    <lineage>
        <taxon>Bacteria</taxon>
        <taxon>Pseudomonadati</taxon>
        <taxon>Pseudomonadota</taxon>
        <taxon>Betaproteobacteria</taxon>
        <taxon>Burkholderiales</taxon>
        <taxon>Alcaligenaceae</taxon>
        <taxon>Sheuella</taxon>
    </lineage>
</organism>
<evidence type="ECO:0000259" key="2">
    <source>
        <dbReference type="SMART" id="SM00900"/>
    </source>
</evidence>
<sequence>MPLLGTAAFALSPASAIYAAPAKIYVSVQQAQQLMYGTSHFAHHPIILTKDMQREMRSASSVSHPFDGSRIWKTDSGKWFVVDEVVGKHEMITYALGLSAEGVVEHVEILEYRESYGYEVAHTAWRNQFIGKTSQSTIKLNQDIENVSGATLSAKHLTDGIKRVLVMFDLSLKRGQHGS</sequence>
<dbReference type="GO" id="GO:0016020">
    <property type="term" value="C:membrane"/>
    <property type="evidence" value="ECO:0007669"/>
    <property type="project" value="InterPro"/>
</dbReference>
<comment type="caution">
    <text evidence="3">The sequence shown here is derived from an EMBL/GenBank/DDBJ whole genome shotgun (WGS) entry which is preliminary data.</text>
</comment>
<dbReference type="Pfam" id="PF04205">
    <property type="entry name" value="FMN_bind"/>
    <property type="match status" value="1"/>
</dbReference>
<reference evidence="3" key="1">
    <citation type="submission" date="2020-02" db="EMBL/GenBank/DDBJ databases">
        <authorList>
            <person name="Chen W.-M."/>
        </authorList>
    </citation>
    <scope>NUCLEOTIDE SEQUENCE</scope>
    <source>
        <strain evidence="3">NBD-18</strain>
    </source>
</reference>
<evidence type="ECO:0000256" key="1">
    <source>
        <dbReference type="SAM" id="SignalP"/>
    </source>
</evidence>
<feature type="chain" id="PRO_5025630271" evidence="1">
    <location>
        <begin position="20"/>
        <end position="179"/>
    </location>
</feature>
<dbReference type="EMBL" id="JAAGRN010000003">
    <property type="protein sequence ID" value="NDY82731.1"/>
    <property type="molecule type" value="Genomic_DNA"/>
</dbReference>
<evidence type="ECO:0000313" key="3">
    <source>
        <dbReference type="EMBL" id="NDY82731.1"/>
    </source>
</evidence>
<keyword evidence="1" id="KW-0732">Signal</keyword>
<dbReference type="GO" id="GO:0010181">
    <property type="term" value="F:FMN binding"/>
    <property type="evidence" value="ECO:0007669"/>
    <property type="project" value="InterPro"/>
</dbReference>
<feature type="signal peptide" evidence="1">
    <location>
        <begin position="1"/>
        <end position="19"/>
    </location>
</feature>
<proteinExistence type="predicted"/>
<dbReference type="SMART" id="SM00900">
    <property type="entry name" value="FMN_bind"/>
    <property type="match status" value="1"/>
</dbReference>
<protein>
    <submittedName>
        <fullName evidence="3">FMN-binding protein</fullName>
    </submittedName>
</protein>
<name>A0A6B2QXH0_9BURK</name>
<dbReference type="InterPro" id="IPR007329">
    <property type="entry name" value="FMN-bd"/>
</dbReference>
<dbReference type="AlphaFoldDB" id="A0A6B2QXH0"/>
<accession>A0A6B2QXH0</accession>
<gene>
    <name evidence="3" type="ORF">G3I67_05740</name>
</gene>